<organism evidence="2 3">
    <name type="scientific">Glutinoglossum americanum</name>
    <dbReference type="NCBI Taxonomy" id="1670608"/>
    <lineage>
        <taxon>Eukaryota</taxon>
        <taxon>Fungi</taxon>
        <taxon>Dikarya</taxon>
        <taxon>Ascomycota</taxon>
        <taxon>Pezizomycotina</taxon>
        <taxon>Geoglossomycetes</taxon>
        <taxon>Geoglossales</taxon>
        <taxon>Geoglossaceae</taxon>
        <taxon>Glutinoglossum</taxon>
    </lineage>
</organism>
<evidence type="ECO:0000313" key="3">
    <source>
        <dbReference type="Proteomes" id="UP000698800"/>
    </source>
</evidence>
<protein>
    <submittedName>
        <fullName evidence="2">Uncharacterized protein</fullName>
    </submittedName>
</protein>
<proteinExistence type="predicted"/>
<keyword evidence="3" id="KW-1185">Reference proteome</keyword>
<evidence type="ECO:0000313" key="2">
    <source>
        <dbReference type="EMBL" id="KAH0547594.1"/>
    </source>
</evidence>
<feature type="region of interest" description="Disordered" evidence="1">
    <location>
        <begin position="60"/>
        <end position="100"/>
    </location>
</feature>
<comment type="caution">
    <text evidence="2">The sequence shown here is derived from an EMBL/GenBank/DDBJ whole genome shotgun (WGS) entry which is preliminary data.</text>
</comment>
<dbReference type="Proteomes" id="UP000698800">
    <property type="component" value="Unassembled WGS sequence"/>
</dbReference>
<dbReference type="EMBL" id="JAGHQL010000003">
    <property type="protein sequence ID" value="KAH0547594.1"/>
    <property type="molecule type" value="Genomic_DNA"/>
</dbReference>
<evidence type="ECO:0000256" key="1">
    <source>
        <dbReference type="SAM" id="MobiDB-lite"/>
    </source>
</evidence>
<feature type="region of interest" description="Disordered" evidence="1">
    <location>
        <begin position="1"/>
        <end position="39"/>
    </location>
</feature>
<dbReference type="OrthoDB" id="5426911at2759"/>
<feature type="compositionally biased region" description="Basic and acidic residues" evidence="1">
    <location>
        <begin position="19"/>
        <end position="33"/>
    </location>
</feature>
<gene>
    <name evidence="2" type="ORF">FGG08_000319</name>
</gene>
<reference evidence="2" key="1">
    <citation type="submission" date="2021-03" db="EMBL/GenBank/DDBJ databases">
        <title>Comparative genomics and phylogenomic investigation of the class Geoglossomycetes provide insights into ecological specialization and systematics.</title>
        <authorList>
            <person name="Melie T."/>
            <person name="Pirro S."/>
            <person name="Miller A.N."/>
            <person name="Quandt A."/>
        </authorList>
    </citation>
    <scope>NUCLEOTIDE SEQUENCE</scope>
    <source>
        <strain evidence="2">GBOQ0MN5Z8</strain>
    </source>
</reference>
<accession>A0A9P8L648</accession>
<sequence>MEAQQNCPHIEQYESDQPETGRSHRPKDEDIFKHSQKSRSLSPLYDVLLVLTLGTVKRRRSAEDVEAFSQAKRSKEPLSKPPLRSQSAPTRISSRDVPTTPFEPEIKKAAIPDTKAGDSQRPYRCPQCLFLCWVCNTSGGYRQPETETSESHQSKAKEPEALQLEEMSNYLTGTSMAEAMSGIKTSRTGIETTRRQIKRKRPDNKRISPKDCEFYDHILKPSGVIFETRCQFLRPEDLPNDGNRDDPSIQSSVHLRIDHSTARDISTQLRQFHHRRYDEMTFKALVTQYLTPFAPYVDPCGPQDTLPYWRENWEPRKEGPAIESSIYTYDWNIEPDRTYMVATNLLEETPRIVLHSTRAWLFADDYGVCPYLTFRLGDPTAMYTDSMMQISAASVVWLFQRKKLRDLLRSSDYSDLRHYSITFACGKFQIWQTKIDGERYSVQMIAEGSLVEPAGVEQYVEWSNAIHKWGLGPNARSFKRDAEALYHGNNTS</sequence>
<dbReference type="AlphaFoldDB" id="A0A9P8L648"/>
<name>A0A9P8L648_9PEZI</name>